<sequence>MDSTVSTPADARTRILDAVETLVVRKGVTGLTLEAAAREARVSKGGLLYHFGSKEALLSGVMQRLAETVTRDYEDGVALQPEGRGRAARAQLAWAFGEADCSPGQDKNDRMAAVCLAAFHHDPVLLDPLRAVIERMKADLIADDIPHGIAMVVKTATDGLFMAHLFGMYRPAEADILALRATLHSLLEQRP</sequence>
<evidence type="ECO:0000256" key="4">
    <source>
        <dbReference type="PROSITE-ProRule" id="PRU00335"/>
    </source>
</evidence>
<proteinExistence type="predicted"/>
<dbReference type="InterPro" id="IPR050109">
    <property type="entry name" value="HTH-type_TetR-like_transc_reg"/>
</dbReference>
<feature type="domain" description="HTH tetR-type" evidence="5">
    <location>
        <begin position="9"/>
        <end position="69"/>
    </location>
</feature>
<dbReference type="SUPFAM" id="SSF46689">
    <property type="entry name" value="Homeodomain-like"/>
    <property type="match status" value="1"/>
</dbReference>
<organism evidence="6 7">
    <name type="scientific">Neoroseomonas terrae</name>
    <dbReference type="NCBI Taxonomy" id="424799"/>
    <lineage>
        <taxon>Bacteria</taxon>
        <taxon>Pseudomonadati</taxon>
        <taxon>Pseudomonadota</taxon>
        <taxon>Alphaproteobacteria</taxon>
        <taxon>Acetobacterales</taxon>
        <taxon>Acetobacteraceae</taxon>
        <taxon>Neoroseomonas</taxon>
    </lineage>
</organism>
<reference evidence="7" key="1">
    <citation type="journal article" date="2021" name="Syst. Appl. Microbiol.">
        <title>Roseomonas hellenica sp. nov., isolated from roots of wild-growing Alkanna tinctoria.</title>
        <authorList>
            <person name="Rat A."/>
            <person name="Naranjo H.D."/>
            <person name="Lebbe L."/>
            <person name="Cnockaert M."/>
            <person name="Krigas N."/>
            <person name="Grigoriadou K."/>
            <person name="Maloupa E."/>
            <person name="Willems A."/>
        </authorList>
    </citation>
    <scope>NUCLEOTIDE SEQUENCE [LARGE SCALE GENOMIC DNA]</scope>
    <source>
        <strain evidence="7">LMG 31159</strain>
    </source>
</reference>
<dbReference type="EMBL" id="JAAEDI010000028">
    <property type="protein sequence ID" value="MBR0652448.1"/>
    <property type="molecule type" value="Genomic_DNA"/>
</dbReference>
<evidence type="ECO:0000259" key="5">
    <source>
        <dbReference type="PROSITE" id="PS50977"/>
    </source>
</evidence>
<dbReference type="InterPro" id="IPR001647">
    <property type="entry name" value="HTH_TetR"/>
</dbReference>
<dbReference type="Gene3D" id="1.10.357.10">
    <property type="entry name" value="Tetracycline Repressor, domain 2"/>
    <property type="match status" value="1"/>
</dbReference>
<protein>
    <submittedName>
        <fullName evidence="6">TetR/AcrR family transcriptional regulator</fullName>
    </submittedName>
</protein>
<keyword evidence="1" id="KW-0805">Transcription regulation</keyword>
<dbReference type="InterPro" id="IPR009057">
    <property type="entry name" value="Homeodomain-like_sf"/>
</dbReference>
<dbReference type="PANTHER" id="PTHR30055:SF234">
    <property type="entry name" value="HTH-TYPE TRANSCRIPTIONAL REGULATOR BETI"/>
    <property type="match status" value="1"/>
</dbReference>
<dbReference type="Pfam" id="PF17937">
    <property type="entry name" value="TetR_C_28"/>
    <property type="match status" value="1"/>
</dbReference>
<keyword evidence="2 4" id="KW-0238">DNA-binding</keyword>
<comment type="caution">
    <text evidence="6">The sequence shown here is derived from an EMBL/GenBank/DDBJ whole genome shotgun (WGS) entry which is preliminary data.</text>
</comment>
<evidence type="ECO:0000256" key="1">
    <source>
        <dbReference type="ARBA" id="ARBA00023015"/>
    </source>
</evidence>
<feature type="DNA-binding region" description="H-T-H motif" evidence="4">
    <location>
        <begin position="32"/>
        <end position="51"/>
    </location>
</feature>
<accession>A0ABS5EN60</accession>
<evidence type="ECO:0000313" key="7">
    <source>
        <dbReference type="Proteomes" id="UP000698752"/>
    </source>
</evidence>
<evidence type="ECO:0000256" key="3">
    <source>
        <dbReference type="ARBA" id="ARBA00023163"/>
    </source>
</evidence>
<dbReference type="PROSITE" id="PS50977">
    <property type="entry name" value="HTH_TETR_2"/>
    <property type="match status" value="1"/>
</dbReference>
<dbReference type="Pfam" id="PF00440">
    <property type="entry name" value="TetR_N"/>
    <property type="match status" value="1"/>
</dbReference>
<keyword evidence="7" id="KW-1185">Reference proteome</keyword>
<evidence type="ECO:0000256" key="2">
    <source>
        <dbReference type="ARBA" id="ARBA00023125"/>
    </source>
</evidence>
<gene>
    <name evidence="6" type="ORF">GXW78_22520</name>
</gene>
<keyword evidence="3" id="KW-0804">Transcription</keyword>
<dbReference type="PANTHER" id="PTHR30055">
    <property type="entry name" value="HTH-TYPE TRANSCRIPTIONAL REGULATOR RUTR"/>
    <property type="match status" value="1"/>
</dbReference>
<name>A0ABS5EN60_9PROT</name>
<dbReference type="InterPro" id="IPR041479">
    <property type="entry name" value="TetR_CgmR_C"/>
</dbReference>
<dbReference type="PRINTS" id="PR00455">
    <property type="entry name" value="HTHTETR"/>
</dbReference>
<dbReference type="Proteomes" id="UP000698752">
    <property type="component" value="Unassembled WGS sequence"/>
</dbReference>
<evidence type="ECO:0000313" key="6">
    <source>
        <dbReference type="EMBL" id="MBR0652448.1"/>
    </source>
</evidence>